<evidence type="ECO:0000313" key="2">
    <source>
        <dbReference type="Proteomes" id="UP001550044"/>
    </source>
</evidence>
<dbReference type="InterPro" id="IPR011033">
    <property type="entry name" value="PRC_barrel-like_sf"/>
</dbReference>
<dbReference type="SUPFAM" id="SSF50346">
    <property type="entry name" value="PRC-barrel domain"/>
    <property type="match status" value="1"/>
</dbReference>
<name>A0ABV2UML8_9ACTN</name>
<dbReference type="Gene3D" id="3.90.50.10">
    <property type="entry name" value="Photosynthetic Reaction Center, subunit H, domain 2"/>
    <property type="match status" value="1"/>
</dbReference>
<proteinExistence type="predicted"/>
<accession>A0ABV2UML8</accession>
<reference evidence="1 2" key="1">
    <citation type="submission" date="2024-06" db="EMBL/GenBank/DDBJ databases">
        <title>The Natural Products Discovery Center: Release of the First 8490 Sequenced Strains for Exploring Actinobacteria Biosynthetic Diversity.</title>
        <authorList>
            <person name="Kalkreuter E."/>
            <person name="Kautsar S.A."/>
            <person name="Yang D."/>
            <person name="Bader C.D."/>
            <person name="Teijaro C.N."/>
            <person name="Fluegel L."/>
            <person name="Davis C.M."/>
            <person name="Simpson J.R."/>
            <person name="Lauterbach L."/>
            <person name="Steele A.D."/>
            <person name="Gui C."/>
            <person name="Meng S."/>
            <person name="Li G."/>
            <person name="Viehrig K."/>
            <person name="Ye F."/>
            <person name="Su P."/>
            <person name="Kiefer A.F."/>
            <person name="Nichols A."/>
            <person name="Cepeda A.J."/>
            <person name="Yan W."/>
            <person name="Fan B."/>
            <person name="Jiang Y."/>
            <person name="Adhikari A."/>
            <person name="Zheng C.-J."/>
            <person name="Schuster L."/>
            <person name="Cowan T.M."/>
            <person name="Smanski M.J."/>
            <person name="Chevrette M.G."/>
            <person name="De Carvalho L.P.S."/>
            <person name="Shen B."/>
        </authorList>
    </citation>
    <scope>NUCLEOTIDE SEQUENCE [LARGE SCALE GENOMIC DNA]</scope>
    <source>
        <strain evidence="1 2">NPDC005137</strain>
    </source>
</reference>
<dbReference type="InterPro" id="IPR014747">
    <property type="entry name" value="Bac_photo_RC_H_C"/>
</dbReference>
<evidence type="ECO:0000313" key="1">
    <source>
        <dbReference type="EMBL" id="MET8439098.1"/>
    </source>
</evidence>
<keyword evidence="2" id="KW-1185">Reference proteome</keyword>
<protein>
    <submittedName>
        <fullName evidence="1">PRC-barrel domain containing protein</fullName>
    </submittedName>
</protein>
<organism evidence="1 2">
    <name type="scientific">Streptomyces sp. 900116325</name>
    <dbReference type="NCBI Taxonomy" id="3154295"/>
    <lineage>
        <taxon>Bacteria</taxon>
        <taxon>Bacillati</taxon>
        <taxon>Actinomycetota</taxon>
        <taxon>Actinomycetes</taxon>
        <taxon>Kitasatosporales</taxon>
        <taxon>Streptomycetaceae</taxon>
        <taxon>Streptomyces</taxon>
    </lineage>
</organism>
<dbReference type="Proteomes" id="UP001550044">
    <property type="component" value="Unassembled WGS sequence"/>
</dbReference>
<gene>
    <name evidence="1" type="ORF">ABZV61_41870</name>
</gene>
<dbReference type="RefSeq" id="WP_037823550.1">
    <property type="nucleotide sequence ID" value="NZ_JBEXEF010000180.1"/>
</dbReference>
<sequence length="115" mass="12800">MLDLWSYAPSAQYIPSTDLTGYKVEATDGHIGKVDEATDEVGAAHIVVNCKPWLIGKHVVIPAGTITRVDHEAENVYVGLTKDRVKEAPEYDPYTMRGDTNYREILGTYYGTLPR</sequence>
<dbReference type="EMBL" id="JBEXIP010000088">
    <property type="protein sequence ID" value="MET8439098.1"/>
    <property type="molecule type" value="Genomic_DNA"/>
</dbReference>
<comment type="caution">
    <text evidence="1">The sequence shown here is derived from an EMBL/GenBank/DDBJ whole genome shotgun (WGS) entry which is preliminary data.</text>
</comment>